<dbReference type="VEuPathDB" id="FungiDB:PC110_g18224"/>
<reference evidence="2" key="2">
    <citation type="submission" date="2018-10" db="EMBL/GenBank/DDBJ databases">
        <title>Effector identification in a new, highly contiguous assembly of the strawberry crown rot pathogen Phytophthora cactorum.</title>
        <authorList>
            <person name="Armitage A.D."/>
            <person name="Nellist C.F."/>
            <person name="Bates H."/>
            <person name="Vickerstaff R.J."/>
            <person name="Harrison R.J."/>
        </authorList>
    </citation>
    <scope>NUCLEOTIDE SEQUENCE</scope>
    <source>
        <strain evidence="2">4040</strain>
    </source>
</reference>
<feature type="domain" description="Retroviral polymerase SH3-like" evidence="1">
    <location>
        <begin position="8"/>
        <end position="65"/>
    </location>
</feature>
<dbReference type="EMBL" id="RCMK01001041">
    <property type="protein sequence ID" value="KAG2903856.1"/>
    <property type="molecule type" value="Genomic_DNA"/>
</dbReference>
<comment type="caution">
    <text evidence="3">The sequence shown here is derived from an EMBL/GenBank/DDBJ whole genome shotgun (WGS) entry which is preliminary data.</text>
</comment>
<organism evidence="3 4">
    <name type="scientific">Phytophthora cactorum</name>
    <dbReference type="NCBI Taxonomy" id="29920"/>
    <lineage>
        <taxon>Eukaryota</taxon>
        <taxon>Sar</taxon>
        <taxon>Stramenopiles</taxon>
        <taxon>Oomycota</taxon>
        <taxon>Peronosporomycetes</taxon>
        <taxon>Peronosporales</taxon>
        <taxon>Peronosporaceae</taxon>
        <taxon>Phytophthora</taxon>
    </lineage>
</organism>
<evidence type="ECO:0000259" key="1">
    <source>
        <dbReference type="Pfam" id="PF25597"/>
    </source>
</evidence>
<dbReference type="Proteomes" id="UP000736787">
    <property type="component" value="Unassembled WGS sequence"/>
</dbReference>
<evidence type="ECO:0000313" key="4">
    <source>
        <dbReference type="Proteomes" id="UP000251314"/>
    </source>
</evidence>
<accession>A0A329RKU0</accession>
<proteinExistence type="predicted"/>
<dbReference type="AlphaFoldDB" id="A0A329RKU0"/>
<gene>
    <name evidence="3" type="ORF">PC110_g18224</name>
    <name evidence="2" type="ORF">PC117_g21167</name>
</gene>
<dbReference type="Proteomes" id="UP000251314">
    <property type="component" value="Unassembled WGS sequence"/>
</dbReference>
<evidence type="ECO:0000313" key="3">
    <source>
        <dbReference type="EMBL" id="RAW25365.1"/>
    </source>
</evidence>
<reference evidence="3 4" key="1">
    <citation type="submission" date="2018-01" db="EMBL/GenBank/DDBJ databases">
        <title>Draft genome of the strawberry crown rot pathogen Phytophthora cactorum.</title>
        <authorList>
            <person name="Armitage A.D."/>
            <person name="Lysoe E."/>
            <person name="Nellist C.F."/>
            <person name="Harrison R.J."/>
            <person name="Brurberg M.B."/>
        </authorList>
    </citation>
    <scope>NUCLEOTIDE SEQUENCE [LARGE SCALE GENOMIC DNA]</scope>
    <source>
        <strain evidence="3 4">10300</strain>
    </source>
</reference>
<name>A0A329RKU0_9STRA</name>
<keyword evidence="4" id="KW-1185">Reference proteome</keyword>
<dbReference type="OrthoDB" id="122357at2759"/>
<protein>
    <recommendedName>
        <fullName evidence="1">Retroviral polymerase SH3-like domain-containing protein</fullName>
    </recommendedName>
</protein>
<dbReference type="InterPro" id="IPR057670">
    <property type="entry name" value="SH3_retrovirus"/>
</dbReference>
<evidence type="ECO:0000313" key="2">
    <source>
        <dbReference type="EMBL" id="KAG2903856.1"/>
    </source>
</evidence>
<dbReference type="Pfam" id="PF25597">
    <property type="entry name" value="SH3_retrovirus"/>
    <property type="match status" value="1"/>
</dbReference>
<sequence>MVKIFGQHCVILTPSEGRSTAYKFRPKGRSGVFIGSDPQRKGYFVYVSGQGNRVIHSRSVIFLEPPTSEVIASDLHPQEDPMRVVTNESEDETNNSIASDDCALPTPSARGLKEIPRHHDAQQSQIGLALSPSRVAALNGTDALTRSWRSERIANRSLGLVLSAANVTLREVINEPLNLNEAKASKEWVRWEKAIREEIEALHDNDTFEVVAAPPGA</sequence>
<dbReference type="EMBL" id="MJFZ01000761">
    <property type="protein sequence ID" value="RAW25365.1"/>
    <property type="molecule type" value="Genomic_DNA"/>
</dbReference>